<dbReference type="PANTHER" id="PTHR11496">
    <property type="entry name" value="ALCOHOL DEHYDROGENASE"/>
    <property type="match status" value="1"/>
</dbReference>
<keyword evidence="5" id="KW-1185">Reference proteome</keyword>
<dbReference type="InterPro" id="IPR056798">
    <property type="entry name" value="ADH_Fe_C"/>
</dbReference>
<organism evidence="4 5">
    <name type="scientific">Talaromyces rugulosus</name>
    <name type="common">Penicillium rugulosum</name>
    <dbReference type="NCBI Taxonomy" id="121627"/>
    <lineage>
        <taxon>Eukaryota</taxon>
        <taxon>Fungi</taxon>
        <taxon>Dikarya</taxon>
        <taxon>Ascomycota</taxon>
        <taxon>Pezizomycotina</taxon>
        <taxon>Eurotiomycetes</taxon>
        <taxon>Eurotiomycetidae</taxon>
        <taxon>Eurotiales</taxon>
        <taxon>Trichocomaceae</taxon>
        <taxon>Talaromyces</taxon>
        <taxon>Talaromyces sect. Islandici</taxon>
    </lineage>
</organism>
<evidence type="ECO:0000256" key="1">
    <source>
        <dbReference type="ARBA" id="ARBA00023002"/>
    </source>
</evidence>
<evidence type="ECO:0000313" key="5">
    <source>
        <dbReference type="Proteomes" id="UP000509510"/>
    </source>
</evidence>
<dbReference type="EMBL" id="CP055899">
    <property type="protein sequence ID" value="QKX55442.1"/>
    <property type="molecule type" value="Genomic_DNA"/>
</dbReference>
<feature type="domain" description="Alcohol dehydrogenase iron-type/glycerol dehydrogenase GldA" evidence="2">
    <location>
        <begin position="19"/>
        <end position="194"/>
    </location>
</feature>
<accession>A0A7H8QNI8</accession>
<name>A0A7H8QNI8_TALRU</name>
<dbReference type="Gene3D" id="3.40.50.1970">
    <property type="match status" value="1"/>
</dbReference>
<dbReference type="GO" id="GO:0004022">
    <property type="term" value="F:alcohol dehydrogenase (NAD+) activity"/>
    <property type="evidence" value="ECO:0007669"/>
    <property type="project" value="TreeGrafter"/>
</dbReference>
<dbReference type="KEGG" id="trg:TRUGW13939_02535"/>
<proteinExistence type="predicted"/>
<dbReference type="RefSeq" id="XP_035341621.1">
    <property type="nucleotide sequence ID" value="XM_035485728.1"/>
</dbReference>
<dbReference type="GeneID" id="55990043"/>
<dbReference type="InterPro" id="IPR018211">
    <property type="entry name" value="ADH_Fe_CS"/>
</dbReference>
<sequence length="409" mass="44425">MYERIQQLPVDTRKGHDAIFDGSYLNDIPAALKEWEATRVLLVVSTTLDTKSEVIKDLEARLAELAYVDKKVGVGSHSPYADTIDIARRVQQNSIDAVVCIGSGSYSDSCKTAVILSATLPLGFSYEDMESLVDQKRGLAGPENLKSPTTKLICVPTSLSSGEWNHYASGTNSKGKKQHFVQEDGAPTLIICDPRVAATIPRDLWLASGMRAVDHFVETMCSPKFTHEATPYVKSGLGNLLKGLVEYCENKSDDPSSEGLLQGISDCQRGSRLALFAWIFMKVAFGTSHALGHQLGSYAGVQHGITSCILLPPVLGYTETHTDVKIRQGSHAEVLAIFNETLKWNEKSASDAVTRLVGLLGLPSRLHEVGVTGDEQIQRIAELATTDVLGEYGILPPLEGIKTILDTVR</sequence>
<dbReference type="SUPFAM" id="SSF56796">
    <property type="entry name" value="Dehydroquinate synthase-like"/>
    <property type="match status" value="1"/>
</dbReference>
<evidence type="ECO:0000259" key="3">
    <source>
        <dbReference type="Pfam" id="PF25137"/>
    </source>
</evidence>
<dbReference type="Gene3D" id="1.20.1090.10">
    <property type="entry name" value="Dehydroquinate synthase-like - alpha domain"/>
    <property type="match status" value="1"/>
</dbReference>
<evidence type="ECO:0000259" key="2">
    <source>
        <dbReference type="Pfam" id="PF00465"/>
    </source>
</evidence>
<dbReference type="Pfam" id="PF25137">
    <property type="entry name" value="ADH_Fe_C"/>
    <property type="match status" value="1"/>
</dbReference>
<evidence type="ECO:0000313" key="4">
    <source>
        <dbReference type="EMBL" id="QKX55442.1"/>
    </source>
</evidence>
<dbReference type="GO" id="GO:0046872">
    <property type="term" value="F:metal ion binding"/>
    <property type="evidence" value="ECO:0007669"/>
    <property type="project" value="InterPro"/>
</dbReference>
<dbReference type="PROSITE" id="PS00060">
    <property type="entry name" value="ADH_IRON_2"/>
    <property type="match status" value="1"/>
</dbReference>
<dbReference type="CDD" id="cd08192">
    <property type="entry name" value="MAR-like"/>
    <property type="match status" value="1"/>
</dbReference>
<feature type="domain" description="Fe-containing alcohol dehydrogenase-like C-terminal" evidence="3">
    <location>
        <begin position="207"/>
        <end position="389"/>
    </location>
</feature>
<reference evidence="5" key="1">
    <citation type="submission" date="2020-06" db="EMBL/GenBank/DDBJ databases">
        <title>A chromosome-scale genome assembly of Talaromyces rugulosus W13939.</title>
        <authorList>
            <person name="Wang B."/>
            <person name="Guo L."/>
            <person name="Ye K."/>
            <person name="Wang L."/>
        </authorList>
    </citation>
    <scope>NUCLEOTIDE SEQUENCE [LARGE SCALE GENOMIC DNA]</scope>
    <source>
        <strain evidence="5">W13939</strain>
    </source>
</reference>
<dbReference type="GO" id="GO:0005739">
    <property type="term" value="C:mitochondrion"/>
    <property type="evidence" value="ECO:0007669"/>
    <property type="project" value="TreeGrafter"/>
</dbReference>
<keyword evidence="1" id="KW-0560">Oxidoreductase</keyword>
<dbReference type="OrthoDB" id="339764at2759"/>
<dbReference type="Pfam" id="PF00465">
    <property type="entry name" value="Fe-ADH"/>
    <property type="match status" value="1"/>
</dbReference>
<gene>
    <name evidence="4" type="ORF">TRUGW13939_02535</name>
</gene>
<dbReference type="InterPro" id="IPR001670">
    <property type="entry name" value="ADH_Fe/GldA"/>
</dbReference>
<dbReference type="Proteomes" id="UP000509510">
    <property type="component" value="Chromosome II"/>
</dbReference>
<dbReference type="PANTHER" id="PTHR11496:SF107">
    <property type="entry name" value="ALCOHOL DEHYDROGENASE, PUTATIVE (AFU_ORTHOLOGUE AFUA_1G06800)-RELATED"/>
    <property type="match status" value="1"/>
</dbReference>
<dbReference type="InterPro" id="IPR039697">
    <property type="entry name" value="Alcohol_dehydrogenase_Fe"/>
</dbReference>
<dbReference type="AlphaFoldDB" id="A0A7H8QNI8"/>
<protein>
    <submittedName>
        <fullName evidence="4">Uncharacterized protein</fullName>
    </submittedName>
</protein>